<evidence type="ECO:0000256" key="5">
    <source>
        <dbReference type="ARBA" id="ARBA00022833"/>
    </source>
</evidence>
<keyword evidence="4 10" id="KW-0863">Zinc-finger</keyword>
<dbReference type="InterPro" id="IPR013087">
    <property type="entry name" value="Znf_C2H2_type"/>
</dbReference>
<feature type="domain" description="C2H2-type" evidence="11">
    <location>
        <begin position="42"/>
        <end position="69"/>
    </location>
</feature>
<evidence type="ECO:0000313" key="12">
    <source>
        <dbReference type="EMBL" id="KAH8029814.1"/>
    </source>
</evidence>
<dbReference type="PANTHER" id="PTHR16515">
    <property type="entry name" value="PR DOMAIN ZINC FINGER PROTEIN"/>
    <property type="match status" value="1"/>
</dbReference>
<keyword evidence="8" id="KW-0804">Transcription</keyword>
<dbReference type="FunFam" id="3.30.160.60:FF:002343">
    <property type="entry name" value="Zinc finger protein 33A"/>
    <property type="match status" value="1"/>
</dbReference>
<feature type="domain" description="C2H2-type" evidence="11">
    <location>
        <begin position="182"/>
        <end position="209"/>
    </location>
</feature>
<feature type="domain" description="C2H2-type" evidence="11">
    <location>
        <begin position="154"/>
        <end position="181"/>
    </location>
</feature>
<dbReference type="PROSITE" id="PS50157">
    <property type="entry name" value="ZINC_FINGER_C2H2_2"/>
    <property type="match status" value="5"/>
</dbReference>
<keyword evidence="6" id="KW-0805">Transcription regulation</keyword>
<comment type="subcellular location">
    <subcellularLocation>
        <location evidence="1">Nucleus</location>
    </subcellularLocation>
</comment>
<evidence type="ECO:0000256" key="10">
    <source>
        <dbReference type="PROSITE-ProRule" id="PRU00042"/>
    </source>
</evidence>
<accession>A0A9J6E684</accession>
<dbReference type="InterPro" id="IPR050331">
    <property type="entry name" value="Zinc_finger"/>
</dbReference>
<dbReference type="Gene3D" id="3.30.160.60">
    <property type="entry name" value="Classic Zinc Finger"/>
    <property type="match status" value="5"/>
</dbReference>
<evidence type="ECO:0000256" key="7">
    <source>
        <dbReference type="ARBA" id="ARBA00023125"/>
    </source>
</evidence>
<dbReference type="FunFam" id="3.30.160.60:FF:001485">
    <property type="entry name" value="Krueppel-related zinc finger protein"/>
    <property type="match status" value="1"/>
</dbReference>
<keyword evidence="3" id="KW-0677">Repeat</keyword>
<dbReference type="FunFam" id="3.30.160.60:FF:000145">
    <property type="entry name" value="Zinc finger protein 574"/>
    <property type="match status" value="1"/>
</dbReference>
<organism evidence="12 13">
    <name type="scientific">Rhipicephalus microplus</name>
    <name type="common">Cattle tick</name>
    <name type="synonym">Boophilus microplus</name>
    <dbReference type="NCBI Taxonomy" id="6941"/>
    <lineage>
        <taxon>Eukaryota</taxon>
        <taxon>Metazoa</taxon>
        <taxon>Ecdysozoa</taxon>
        <taxon>Arthropoda</taxon>
        <taxon>Chelicerata</taxon>
        <taxon>Arachnida</taxon>
        <taxon>Acari</taxon>
        <taxon>Parasitiformes</taxon>
        <taxon>Ixodida</taxon>
        <taxon>Ixodoidea</taxon>
        <taxon>Ixodidae</taxon>
        <taxon>Rhipicephalinae</taxon>
        <taxon>Rhipicephalus</taxon>
        <taxon>Boophilus</taxon>
    </lineage>
</organism>
<reference evidence="12" key="2">
    <citation type="submission" date="2021-09" db="EMBL/GenBank/DDBJ databases">
        <authorList>
            <person name="Jia N."/>
            <person name="Wang J."/>
            <person name="Shi W."/>
            <person name="Du L."/>
            <person name="Sun Y."/>
            <person name="Zhan W."/>
            <person name="Jiang J."/>
            <person name="Wang Q."/>
            <person name="Zhang B."/>
            <person name="Ji P."/>
            <person name="Sakyi L.B."/>
            <person name="Cui X."/>
            <person name="Yuan T."/>
            <person name="Jiang B."/>
            <person name="Yang W."/>
            <person name="Lam T.T.-Y."/>
            <person name="Chang Q."/>
            <person name="Ding S."/>
            <person name="Wang X."/>
            <person name="Zhu J."/>
            <person name="Ruan X."/>
            <person name="Zhao L."/>
            <person name="Wei J."/>
            <person name="Que T."/>
            <person name="Du C."/>
            <person name="Cheng J."/>
            <person name="Dai P."/>
            <person name="Han X."/>
            <person name="Huang E."/>
            <person name="Gao Y."/>
            <person name="Liu J."/>
            <person name="Shao H."/>
            <person name="Ye R."/>
            <person name="Li L."/>
            <person name="Wei W."/>
            <person name="Wang X."/>
            <person name="Wang C."/>
            <person name="Huo Q."/>
            <person name="Li W."/>
            <person name="Guo W."/>
            <person name="Chen H."/>
            <person name="Chen S."/>
            <person name="Zhou L."/>
            <person name="Zhou L."/>
            <person name="Ni X."/>
            <person name="Tian J."/>
            <person name="Zhou Y."/>
            <person name="Sheng Y."/>
            <person name="Liu T."/>
            <person name="Pan Y."/>
            <person name="Xia L."/>
            <person name="Li J."/>
            <person name="Zhao F."/>
            <person name="Cao W."/>
        </authorList>
    </citation>
    <scope>NUCLEOTIDE SEQUENCE</scope>
    <source>
        <strain evidence="12">Rmic-2018</strain>
        <tissue evidence="12">Larvae</tissue>
    </source>
</reference>
<dbReference type="PANTHER" id="PTHR16515:SF66">
    <property type="entry name" value="C2H2-TYPE DOMAIN-CONTAINING PROTEIN"/>
    <property type="match status" value="1"/>
</dbReference>
<evidence type="ECO:0000256" key="8">
    <source>
        <dbReference type="ARBA" id="ARBA00023163"/>
    </source>
</evidence>
<dbReference type="AlphaFoldDB" id="A0A9J6E684"/>
<evidence type="ECO:0000256" key="3">
    <source>
        <dbReference type="ARBA" id="ARBA00022737"/>
    </source>
</evidence>
<dbReference type="EMBL" id="JABSTU010000005">
    <property type="protein sequence ID" value="KAH8029814.1"/>
    <property type="molecule type" value="Genomic_DNA"/>
</dbReference>
<evidence type="ECO:0000256" key="9">
    <source>
        <dbReference type="ARBA" id="ARBA00023242"/>
    </source>
</evidence>
<dbReference type="Proteomes" id="UP000821866">
    <property type="component" value="Chromosome 3"/>
</dbReference>
<keyword evidence="5" id="KW-0862">Zinc</keyword>
<keyword evidence="13" id="KW-1185">Reference proteome</keyword>
<dbReference type="GO" id="GO:0008270">
    <property type="term" value="F:zinc ion binding"/>
    <property type="evidence" value="ECO:0007669"/>
    <property type="project" value="UniProtKB-KW"/>
</dbReference>
<keyword evidence="2" id="KW-0479">Metal-binding</keyword>
<dbReference type="VEuPathDB" id="VectorBase:LOC119164691"/>
<protein>
    <recommendedName>
        <fullName evidence="11">C2H2-type domain-containing protein</fullName>
    </recommendedName>
</protein>
<evidence type="ECO:0000259" key="11">
    <source>
        <dbReference type="PROSITE" id="PS50157"/>
    </source>
</evidence>
<sequence length="210" mass="24455">MKSHLRCHTTERPYKCPYCPKAFFVRGYLKHHERRHTGDKPYVCERCCMAFTCESTFTEHMQQHDPAPSTDPSSGDVKIEDCSSWPEVLADPSIAEQSCQEFPRDIVDEPSPLTLNAGIINKTSFYKCSHCEKHFADQWNLGRHTRIHSGERPFRCEFCPMDFTLKTTLTAHLRTHTGDKPYKCHLCDMAFSWRSSLVKHLKAHSWRTKF</sequence>
<dbReference type="GO" id="GO:0003677">
    <property type="term" value="F:DNA binding"/>
    <property type="evidence" value="ECO:0007669"/>
    <property type="project" value="UniProtKB-KW"/>
</dbReference>
<evidence type="ECO:0000256" key="1">
    <source>
        <dbReference type="ARBA" id="ARBA00004123"/>
    </source>
</evidence>
<dbReference type="GO" id="GO:0005634">
    <property type="term" value="C:nucleus"/>
    <property type="evidence" value="ECO:0007669"/>
    <property type="project" value="UniProtKB-SubCell"/>
</dbReference>
<feature type="domain" description="C2H2-type" evidence="11">
    <location>
        <begin position="14"/>
        <end position="41"/>
    </location>
</feature>
<evidence type="ECO:0000256" key="6">
    <source>
        <dbReference type="ARBA" id="ARBA00023015"/>
    </source>
</evidence>
<keyword evidence="7" id="KW-0238">DNA-binding</keyword>
<comment type="caution">
    <text evidence="12">The sequence shown here is derived from an EMBL/GenBank/DDBJ whole genome shotgun (WGS) entry which is preliminary data.</text>
</comment>
<keyword evidence="9" id="KW-0539">Nucleus</keyword>
<dbReference type="PROSITE" id="PS00028">
    <property type="entry name" value="ZINC_FINGER_C2H2_1"/>
    <property type="match status" value="5"/>
</dbReference>
<evidence type="ECO:0000256" key="2">
    <source>
        <dbReference type="ARBA" id="ARBA00022723"/>
    </source>
</evidence>
<dbReference type="FunFam" id="3.30.160.60:FF:000065">
    <property type="entry name" value="B-cell CLL/lymphoma 6, member B"/>
    <property type="match status" value="1"/>
</dbReference>
<feature type="domain" description="C2H2-type" evidence="11">
    <location>
        <begin position="126"/>
        <end position="153"/>
    </location>
</feature>
<evidence type="ECO:0000256" key="4">
    <source>
        <dbReference type="ARBA" id="ARBA00022771"/>
    </source>
</evidence>
<evidence type="ECO:0000313" key="13">
    <source>
        <dbReference type="Proteomes" id="UP000821866"/>
    </source>
</evidence>
<dbReference type="SMART" id="SM00355">
    <property type="entry name" value="ZnF_C2H2"/>
    <property type="match status" value="5"/>
</dbReference>
<name>A0A9J6E684_RHIMP</name>
<dbReference type="FunFam" id="3.30.160.60:FF:000621">
    <property type="entry name" value="FLT3-interacting zinc finger 1"/>
    <property type="match status" value="1"/>
</dbReference>
<reference evidence="12" key="1">
    <citation type="journal article" date="2020" name="Cell">
        <title>Large-Scale Comparative Analyses of Tick Genomes Elucidate Their Genetic Diversity and Vector Capacities.</title>
        <authorList>
            <consortium name="Tick Genome and Microbiome Consortium (TIGMIC)"/>
            <person name="Jia N."/>
            <person name="Wang J."/>
            <person name="Shi W."/>
            <person name="Du L."/>
            <person name="Sun Y."/>
            <person name="Zhan W."/>
            <person name="Jiang J.F."/>
            <person name="Wang Q."/>
            <person name="Zhang B."/>
            <person name="Ji P."/>
            <person name="Bell-Sakyi L."/>
            <person name="Cui X.M."/>
            <person name="Yuan T.T."/>
            <person name="Jiang B.G."/>
            <person name="Yang W.F."/>
            <person name="Lam T.T."/>
            <person name="Chang Q.C."/>
            <person name="Ding S.J."/>
            <person name="Wang X.J."/>
            <person name="Zhu J.G."/>
            <person name="Ruan X.D."/>
            <person name="Zhao L."/>
            <person name="Wei J.T."/>
            <person name="Ye R.Z."/>
            <person name="Que T.C."/>
            <person name="Du C.H."/>
            <person name="Zhou Y.H."/>
            <person name="Cheng J.X."/>
            <person name="Dai P.F."/>
            <person name="Guo W.B."/>
            <person name="Han X.H."/>
            <person name="Huang E.J."/>
            <person name="Li L.F."/>
            <person name="Wei W."/>
            <person name="Gao Y.C."/>
            <person name="Liu J.Z."/>
            <person name="Shao H.Z."/>
            <person name="Wang X."/>
            <person name="Wang C.C."/>
            <person name="Yang T.C."/>
            <person name="Huo Q.B."/>
            <person name="Li W."/>
            <person name="Chen H.Y."/>
            <person name="Chen S.E."/>
            <person name="Zhou L.G."/>
            <person name="Ni X.B."/>
            <person name="Tian J.H."/>
            <person name="Sheng Y."/>
            <person name="Liu T."/>
            <person name="Pan Y.S."/>
            <person name="Xia L.Y."/>
            <person name="Li J."/>
            <person name="Zhao F."/>
            <person name="Cao W.C."/>
        </authorList>
    </citation>
    <scope>NUCLEOTIDE SEQUENCE</scope>
    <source>
        <strain evidence="12">Rmic-2018</strain>
    </source>
</reference>
<dbReference type="GO" id="GO:0006355">
    <property type="term" value="P:regulation of DNA-templated transcription"/>
    <property type="evidence" value="ECO:0007669"/>
    <property type="project" value="UniProtKB-ARBA"/>
</dbReference>
<dbReference type="Pfam" id="PF00096">
    <property type="entry name" value="zf-C2H2"/>
    <property type="match status" value="4"/>
</dbReference>
<dbReference type="InterPro" id="IPR036236">
    <property type="entry name" value="Znf_C2H2_sf"/>
</dbReference>
<dbReference type="SUPFAM" id="SSF57667">
    <property type="entry name" value="beta-beta-alpha zinc fingers"/>
    <property type="match status" value="3"/>
</dbReference>
<gene>
    <name evidence="12" type="ORF">HPB51_004819</name>
</gene>
<proteinExistence type="predicted"/>